<evidence type="ECO:0000313" key="1">
    <source>
        <dbReference type="EMBL" id="KRY91407.1"/>
    </source>
</evidence>
<reference evidence="1 2" key="1">
    <citation type="submission" date="2015-01" db="EMBL/GenBank/DDBJ databases">
        <title>Evolution of Trichinella species and genotypes.</title>
        <authorList>
            <person name="Korhonen P.K."/>
            <person name="Edoardo P."/>
            <person name="Giuseppe L.R."/>
            <person name="Gasser R.B."/>
        </authorList>
    </citation>
    <scope>NUCLEOTIDE SEQUENCE [LARGE SCALE GENOMIC DNA]</scope>
    <source>
        <strain evidence="1">ISS470</strain>
    </source>
</reference>
<dbReference type="EMBL" id="JYDT01000014">
    <property type="protein sequence ID" value="KRY91407.1"/>
    <property type="molecule type" value="Genomic_DNA"/>
</dbReference>
<name>A0A0V1FZS4_TRIPS</name>
<comment type="caution">
    <text evidence="1">The sequence shown here is derived from an EMBL/GenBank/DDBJ whole genome shotgun (WGS) entry which is preliminary data.</text>
</comment>
<accession>A0A0V1FZS4</accession>
<dbReference type="Proteomes" id="UP000054995">
    <property type="component" value="Unassembled WGS sequence"/>
</dbReference>
<dbReference type="AlphaFoldDB" id="A0A0V1FZS4"/>
<evidence type="ECO:0000313" key="2">
    <source>
        <dbReference type="Proteomes" id="UP000054995"/>
    </source>
</evidence>
<protein>
    <submittedName>
        <fullName evidence="1">Uncharacterized protein</fullName>
    </submittedName>
</protein>
<gene>
    <name evidence="1" type="ORF">T4D_11208</name>
</gene>
<organism evidence="1 2">
    <name type="scientific">Trichinella pseudospiralis</name>
    <name type="common">Parasitic roundworm</name>
    <dbReference type="NCBI Taxonomy" id="6337"/>
    <lineage>
        <taxon>Eukaryota</taxon>
        <taxon>Metazoa</taxon>
        <taxon>Ecdysozoa</taxon>
        <taxon>Nematoda</taxon>
        <taxon>Enoplea</taxon>
        <taxon>Dorylaimia</taxon>
        <taxon>Trichinellida</taxon>
        <taxon>Trichinellidae</taxon>
        <taxon>Trichinella</taxon>
    </lineage>
</organism>
<proteinExistence type="predicted"/>
<dbReference type="OrthoDB" id="10337823at2759"/>
<keyword evidence="2" id="KW-1185">Reference proteome</keyword>
<sequence>MPSDQLFNSMNVNEDLVGKKQTASKNPVCHMFKLNTYNIYDSLKVISALSFVGQQGKMKQVTTTTPPSPTRQATVYCISVLRRGFSSPRDVVIISVAGMIRCQRKISNVHEHSVMVFNTEKRFAIYLKGVTKNDKVYNFKQHYVTCIAIKFVDLNF</sequence>